<name>A0A553IGF1_ACHLA</name>
<evidence type="ECO:0000256" key="6">
    <source>
        <dbReference type="ARBA" id="ARBA00022989"/>
    </source>
</evidence>
<keyword evidence="7 8" id="KW-0472">Membrane</keyword>
<keyword evidence="5" id="KW-0029">Amino-acid transport</keyword>
<dbReference type="PANTHER" id="PTHR30614:SF0">
    <property type="entry name" value="L-CYSTINE TRANSPORT SYSTEM PERMEASE PROTEIN TCYL"/>
    <property type="match status" value="1"/>
</dbReference>
<evidence type="ECO:0000256" key="8">
    <source>
        <dbReference type="RuleBase" id="RU363032"/>
    </source>
</evidence>
<protein>
    <submittedName>
        <fullName evidence="10">Amino acid ABC transporter permease</fullName>
    </submittedName>
</protein>
<dbReference type="InterPro" id="IPR035906">
    <property type="entry name" value="MetI-like_sf"/>
</dbReference>
<dbReference type="GO" id="GO:0022857">
    <property type="term" value="F:transmembrane transporter activity"/>
    <property type="evidence" value="ECO:0007669"/>
    <property type="project" value="InterPro"/>
</dbReference>
<gene>
    <name evidence="10" type="ORF">FNV44_06170</name>
</gene>
<comment type="similarity">
    <text evidence="8">Belongs to the binding-protein-dependent transport system permease family.</text>
</comment>
<accession>A0A553IGF1</accession>
<proteinExistence type="inferred from homology"/>
<evidence type="ECO:0000259" key="9">
    <source>
        <dbReference type="PROSITE" id="PS50928"/>
    </source>
</evidence>
<dbReference type="GO" id="GO:0043190">
    <property type="term" value="C:ATP-binding cassette (ABC) transporter complex"/>
    <property type="evidence" value="ECO:0007669"/>
    <property type="project" value="InterPro"/>
</dbReference>
<feature type="transmembrane region" description="Helical" evidence="8">
    <location>
        <begin position="17"/>
        <end position="38"/>
    </location>
</feature>
<evidence type="ECO:0000256" key="3">
    <source>
        <dbReference type="ARBA" id="ARBA00022475"/>
    </source>
</evidence>
<evidence type="ECO:0000256" key="5">
    <source>
        <dbReference type="ARBA" id="ARBA00022970"/>
    </source>
</evidence>
<keyword evidence="4 8" id="KW-0812">Transmembrane</keyword>
<dbReference type="InterPro" id="IPR010065">
    <property type="entry name" value="AA_ABC_transptr_permease_3TM"/>
</dbReference>
<feature type="domain" description="ABC transmembrane type-1" evidence="9">
    <location>
        <begin position="14"/>
        <end position="204"/>
    </location>
</feature>
<dbReference type="Proteomes" id="UP000315938">
    <property type="component" value="Unassembled WGS sequence"/>
</dbReference>
<evidence type="ECO:0000313" key="10">
    <source>
        <dbReference type="EMBL" id="TRX99286.1"/>
    </source>
</evidence>
<reference evidence="10 11" key="1">
    <citation type="submission" date="2019-07" db="EMBL/GenBank/DDBJ databases">
        <title>Genome sequence of Acholeplasma laidlawii strain with increased resistance to erythromycin.</title>
        <authorList>
            <person name="Medvedeva E.S."/>
            <person name="Baranova N.B."/>
            <person name="Siniagina M.N."/>
            <person name="Mouzykantov A."/>
            <person name="Chernova O.A."/>
            <person name="Chernov V.M."/>
        </authorList>
    </citation>
    <scope>NUCLEOTIDE SEQUENCE [LARGE SCALE GENOMIC DNA]</scope>
    <source>
        <strain evidence="10 11">PG8REry</strain>
    </source>
</reference>
<keyword evidence="3" id="KW-1003">Cell membrane</keyword>
<feature type="transmembrane region" description="Helical" evidence="8">
    <location>
        <begin position="186"/>
        <end position="204"/>
    </location>
</feature>
<dbReference type="CDD" id="cd06261">
    <property type="entry name" value="TM_PBP2"/>
    <property type="match status" value="1"/>
</dbReference>
<dbReference type="NCBIfam" id="TIGR01726">
    <property type="entry name" value="HEQRo_perm_3TM"/>
    <property type="match status" value="1"/>
</dbReference>
<evidence type="ECO:0000256" key="7">
    <source>
        <dbReference type="ARBA" id="ARBA00023136"/>
    </source>
</evidence>
<keyword evidence="2 8" id="KW-0813">Transport</keyword>
<organism evidence="10 11">
    <name type="scientific">Acholeplasma laidlawii</name>
    <dbReference type="NCBI Taxonomy" id="2148"/>
    <lineage>
        <taxon>Bacteria</taxon>
        <taxon>Bacillati</taxon>
        <taxon>Mycoplasmatota</taxon>
        <taxon>Mollicutes</taxon>
        <taxon>Acholeplasmatales</taxon>
        <taxon>Acholeplasmataceae</taxon>
        <taxon>Acholeplasma</taxon>
    </lineage>
</organism>
<sequence>MDYFIDVLTYLLEGSKITLLVFIFTLLSIPLGLIFAVIRKISIQPIVKLIDLYTWIIRGTPLLLQLFFVVYGLPILFGPAFLFDELYGAIFTFIINYTAYFIEIFRGGMNAIHKGQYDASKAIHLSPYQTYRHIILPQTLHKTLPSIGNELITLIKDTALVSSVSISDILRNSRELVNRDFRVESYMVAAVIYLLFTYVIVMLFKKIETRHKAYYGER</sequence>
<dbReference type="PANTHER" id="PTHR30614">
    <property type="entry name" value="MEMBRANE COMPONENT OF AMINO ACID ABC TRANSPORTER"/>
    <property type="match status" value="1"/>
</dbReference>
<dbReference type="Pfam" id="PF00528">
    <property type="entry name" value="BPD_transp_1"/>
    <property type="match status" value="1"/>
</dbReference>
<dbReference type="InterPro" id="IPR000515">
    <property type="entry name" value="MetI-like"/>
</dbReference>
<evidence type="ECO:0000256" key="4">
    <source>
        <dbReference type="ARBA" id="ARBA00022692"/>
    </source>
</evidence>
<dbReference type="InterPro" id="IPR043429">
    <property type="entry name" value="ArtM/GltK/GlnP/TcyL/YhdX-like"/>
</dbReference>
<feature type="transmembrane region" description="Helical" evidence="8">
    <location>
        <begin position="86"/>
        <end position="105"/>
    </location>
</feature>
<evidence type="ECO:0000313" key="11">
    <source>
        <dbReference type="Proteomes" id="UP000315938"/>
    </source>
</evidence>
<comment type="caution">
    <text evidence="10">The sequence shown here is derived from an EMBL/GenBank/DDBJ whole genome shotgun (WGS) entry which is preliminary data.</text>
</comment>
<dbReference type="PROSITE" id="PS50928">
    <property type="entry name" value="ABC_TM1"/>
    <property type="match status" value="1"/>
</dbReference>
<keyword evidence="6 8" id="KW-1133">Transmembrane helix</keyword>
<feature type="transmembrane region" description="Helical" evidence="8">
    <location>
        <begin position="59"/>
        <end position="80"/>
    </location>
</feature>
<dbReference type="AlphaFoldDB" id="A0A553IGF1"/>
<evidence type="ECO:0000256" key="2">
    <source>
        <dbReference type="ARBA" id="ARBA00022448"/>
    </source>
</evidence>
<evidence type="ECO:0000256" key="1">
    <source>
        <dbReference type="ARBA" id="ARBA00004651"/>
    </source>
</evidence>
<dbReference type="SUPFAM" id="SSF161098">
    <property type="entry name" value="MetI-like"/>
    <property type="match status" value="1"/>
</dbReference>
<dbReference type="GO" id="GO:0006865">
    <property type="term" value="P:amino acid transport"/>
    <property type="evidence" value="ECO:0007669"/>
    <property type="project" value="UniProtKB-KW"/>
</dbReference>
<dbReference type="EMBL" id="VKID01000002">
    <property type="protein sequence ID" value="TRX99286.1"/>
    <property type="molecule type" value="Genomic_DNA"/>
</dbReference>
<dbReference type="RefSeq" id="WP_064211977.1">
    <property type="nucleotide sequence ID" value="NZ_JACAOE010000002.1"/>
</dbReference>
<comment type="subcellular location">
    <subcellularLocation>
        <location evidence="1 8">Cell membrane</location>
        <topology evidence="1 8">Multi-pass membrane protein</topology>
    </subcellularLocation>
</comment>
<dbReference type="Gene3D" id="1.10.3720.10">
    <property type="entry name" value="MetI-like"/>
    <property type="match status" value="1"/>
</dbReference>